<evidence type="ECO:0000256" key="1">
    <source>
        <dbReference type="SAM" id="MobiDB-lite"/>
    </source>
</evidence>
<dbReference type="PROSITE" id="PS50194">
    <property type="entry name" value="FILAMIN_REPEAT"/>
    <property type="match status" value="1"/>
</dbReference>
<reference evidence="4" key="1">
    <citation type="submission" date="2010-05" db="EMBL/GenBank/DDBJ databases">
        <title>The complete genome of Truepera radiovictris DSM 17093.</title>
        <authorList>
            <consortium name="US DOE Joint Genome Institute (JGI-PGF)"/>
            <person name="Lucas S."/>
            <person name="Copeland A."/>
            <person name="Lapidus A."/>
            <person name="Glavina del Rio T."/>
            <person name="Dalin E."/>
            <person name="Tice H."/>
            <person name="Bruce D."/>
            <person name="Goodwin L."/>
            <person name="Pitluck S."/>
            <person name="Kyrpides N."/>
            <person name="Mavromatis K."/>
            <person name="Ovchinnikova G."/>
            <person name="Munk A.C."/>
            <person name="Detter J.C."/>
            <person name="Han C."/>
            <person name="Tapia R."/>
            <person name="Land M."/>
            <person name="Hauser L."/>
            <person name="Markowitz V."/>
            <person name="Cheng J.-F."/>
            <person name="Hugenholtz P."/>
            <person name="Woyke T."/>
            <person name="Wu D."/>
            <person name="Tindall B."/>
            <person name="Pomrenke H.G."/>
            <person name="Brambilla E."/>
            <person name="Klenk H.-P."/>
            <person name="Eisen J.A."/>
        </authorList>
    </citation>
    <scope>NUCLEOTIDE SEQUENCE [LARGE SCALE GENOMIC DNA]</scope>
    <source>
        <strain evidence="4">DSM 17093 / CIP 108686 / LMG 22925 / RQ-24</strain>
    </source>
</reference>
<evidence type="ECO:0000313" key="3">
    <source>
        <dbReference type="EMBL" id="ADI14009.1"/>
    </source>
</evidence>
<organism evidence="3 4">
    <name type="scientific">Truepera radiovictrix (strain DSM 17093 / CIP 108686 / LMG 22925 / RQ-24)</name>
    <dbReference type="NCBI Taxonomy" id="649638"/>
    <lineage>
        <taxon>Bacteria</taxon>
        <taxon>Thermotogati</taxon>
        <taxon>Deinococcota</taxon>
        <taxon>Deinococci</taxon>
        <taxon>Trueperales</taxon>
        <taxon>Trueperaceae</taxon>
        <taxon>Truepera</taxon>
    </lineage>
</organism>
<name>D7CUL8_TRURR</name>
<feature type="chain" id="PRO_5003094240" evidence="2">
    <location>
        <begin position="21"/>
        <end position="211"/>
    </location>
</feature>
<proteinExistence type="predicted"/>
<reference evidence="3 4" key="2">
    <citation type="journal article" date="2011" name="Stand. Genomic Sci.">
        <title>Complete genome sequence of Truepera radiovictrix type strain (RQ-24).</title>
        <authorList>
            <person name="Ivanova N."/>
            <person name="Rohde C."/>
            <person name="Munk C."/>
            <person name="Nolan M."/>
            <person name="Lucas S."/>
            <person name="Del Rio T.G."/>
            <person name="Tice H."/>
            <person name="Deshpande S."/>
            <person name="Cheng J.F."/>
            <person name="Tapia R."/>
            <person name="Han C."/>
            <person name="Goodwin L."/>
            <person name="Pitluck S."/>
            <person name="Liolios K."/>
            <person name="Mavromatis K."/>
            <person name="Mikhailova N."/>
            <person name="Pati A."/>
            <person name="Chen A."/>
            <person name="Palaniappan K."/>
            <person name="Land M."/>
            <person name="Hauser L."/>
            <person name="Chang Y.J."/>
            <person name="Jeffries C.D."/>
            <person name="Brambilla E."/>
            <person name="Rohde M."/>
            <person name="Goker M."/>
            <person name="Tindall B.J."/>
            <person name="Woyke T."/>
            <person name="Bristow J."/>
            <person name="Eisen J.A."/>
            <person name="Markowitz V."/>
            <person name="Hugenholtz P."/>
            <person name="Kyrpides N.C."/>
            <person name="Klenk H.P."/>
            <person name="Lapidus A."/>
        </authorList>
    </citation>
    <scope>NUCLEOTIDE SEQUENCE [LARGE SCALE GENOMIC DNA]</scope>
    <source>
        <strain evidence="4">DSM 17093 / CIP 108686 / LMG 22925 / RQ-24</strain>
    </source>
</reference>
<dbReference type="RefSeq" id="WP_013177381.1">
    <property type="nucleotide sequence ID" value="NC_014221.1"/>
</dbReference>
<dbReference type="InterPro" id="IPR017868">
    <property type="entry name" value="Filamin/ABP280_repeat-like"/>
</dbReference>
<feature type="signal peptide" evidence="2">
    <location>
        <begin position="1"/>
        <end position="20"/>
    </location>
</feature>
<dbReference type="STRING" id="649638.Trad_0875"/>
<evidence type="ECO:0000313" key="4">
    <source>
        <dbReference type="Proteomes" id="UP000000379"/>
    </source>
</evidence>
<dbReference type="EMBL" id="CP002049">
    <property type="protein sequence ID" value="ADI14009.1"/>
    <property type="molecule type" value="Genomic_DNA"/>
</dbReference>
<dbReference type="InterPro" id="IPR002395">
    <property type="entry name" value="Kininogen"/>
</dbReference>
<gene>
    <name evidence="3" type="ordered locus">Trad_0875</name>
</gene>
<feature type="region of interest" description="Disordered" evidence="1">
    <location>
        <begin position="67"/>
        <end position="133"/>
    </location>
</feature>
<dbReference type="InterPro" id="IPR013783">
    <property type="entry name" value="Ig-like_fold"/>
</dbReference>
<dbReference type="InterPro" id="IPR014756">
    <property type="entry name" value="Ig_E-set"/>
</dbReference>
<dbReference type="PRINTS" id="PR00334">
    <property type="entry name" value="KININOGEN"/>
</dbReference>
<dbReference type="KEGG" id="tra:Trad_0875"/>
<accession>D7CUL8</accession>
<keyword evidence="2" id="KW-0732">Signal</keyword>
<evidence type="ECO:0000256" key="2">
    <source>
        <dbReference type="SAM" id="SignalP"/>
    </source>
</evidence>
<dbReference type="AlphaFoldDB" id="D7CUL8"/>
<dbReference type="SUPFAM" id="SSF81296">
    <property type="entry name" value="E set domains"/>
    <property type="match status" value="1"/>
</dbReference>
<dbReference type="OrthoDB" id="32762at2"/>
<dbReference type="Gene3D" id="2.60.40.10">
    <property type="entry name" value="Immunoglobulins"/>
    <property type="match status" value="1"/>
</dbReference>
<protein>
    <submittedName>
        <fullName evidence="3">Uncharacterized protein</fullName>
    </submittedName>
</protein>
<dbReference type="Proteomes" id="UP000000379">
    <property type="component" value="Chromosome"/>
</dbReference>
<feature type="compositionally biased region" description="Basic and acidic residues" evidence="1">
    <location>
        <begin position="67"/>
        <end position="124"/>
    </location>
</feature>
<keyword evidence="4" id="KW-1185">Reference proteome</keyword>
<dbReference type="HOGENOM" id="CLU_1304426_0_0_0"/>
<sequence>MLQRLFGAACALALLSAAFAHESRIVGESAGTPYMITVGFTVNPAYAGILNGLDLIITEARPEDLEAAGEHGHGDGHAHDHAAAAHEGEHGHDHEHTHDHEHDHGHDHGHEHADAHDHADEHGHSHGGAGVENLAPGLSAQIISPDGQSTLELELIDLGGGRYTAAFVPTESGDYPIRIFGFIGELEVDETFEAYTHSEPGVLPLEAISIP</sequence>